<dbReference type="Proteomes" id="UP001465153">
    <property type="component" value="Unassembled WGS sequence"/>
</dbReference>
<dbReference type="PROSITE" id="PS50059">
    <property type="entry name" value="FKBP_PPIASE"/>
    <property type="match status" value="1"/>
</dbReference>
<keyword evidence="3 5" id="KW-0697">Rotamase</keyword>
<feature type="coiled-coil region" evidence="7">
    <location>
        <begin position="102"/>
        <end position="136"/>
    </location>
</feature>
<feature type="chain" id="PRO_5046848665" description="Peptidyl-prolyl cis-trans isomerase" evidence="8">
    <location>
        <begin position="36"/>
        <end position="270"/>
    </location>
</feature>
<accession>A0ABQ0A6B3</accession>
<dbReference type="InterPro" id="IPR000774">
    <property type="entry name" value="PPIase_FKBP_N"/>
</dbReference>
<evidence type="ECO:0000313" key="11">
    <source>
        <dbReference type="Proteomes" id="UP001465153"/>
    </source>
</evidence>
<proteinExistence type="inferred from homology"/>
<keyword evidence="8" id="KW-0732">Signal</keyword>
<dbReference type="InterPro" id="IPR036944">
    <property type="entry name" value="PPIase_FKBP_N_sf"/>
</dbReference>
<dbReference type="InterPro" id="IPR001179">
    <property type="entry name" value="PPIase_FKBP_dom"/>
</dbReference>
<keyword evidence="11" id="KW-1185">Reference proteome</keyword>
<name>A0ABQ0A6B3_9GAMM</name>
<comment type="caution">
    <text evidence="10">The sequence shown here is derived from an EMBL/GenBank/DDBJ whole genome shotgun (WGS) entry which is preliminary data.</text>
</comment>
<evidence type="ECO:0000256" key="7">
    <source>
        <dbReference type="SAM" id="Coils"/>
    </source>
</evidence>
<keyword evidence="7" id="KW-0175">Coiled coil</keyword>
<evidence type="ECO:0000256" key="6">
    <source>
        <dbReference type="RuleBase" id="RU003915"/>
    </source>
</evidence>
<evidence type="ECO:0000259" key="9">
    <source>
        <dbReference type="PROSITE" id="PS50059"/>
    </source>
</evidence>
<dbReference type="EMBL" id="BAABWN010000002">
    <property type="protein sequence ID" value="GAA6167063.1"/>
    <property type="molecule type" value="Genomic_DNA"/>
</dbReference>
<gene>
    <name evidence="10" type="primary">mip</name>
    <name evidence="10" type="ORF">NBRC116591_08730</name>
</gene>
<evidence type="ECO:0000256" key="1">
    <source>
        <dbReference type="ARBA" id="ARBA00000971"/>
    </source>
</evidence>
<evidence type="ECO:0000256" key="5">
    <source>
        <dbReference type="PROSITE-ProRule" id="PRU00277"/>
    </source>
</evidence>
<sequence>MNQTQLSQLKVKVKNMKLKLLASVVASSALLMACAGDKPVKEEEKAPFALETFEQKVSYVVGLNIGRQFESDEIQLDMAALVQALEDSQSESDPKMTDDEMRVTMEELREKMTARLQAQQAEAAEAARVAAEANAKEGEEFLAANSEKEGITTTESGLQYKVVTEGTGAKPGPTDKVTVHYRGTLIDGSEFDSSYGRGSPATFGVNQVISGWTEALQLMSEGSKWELYIPSDLAYGPGGTGGLIGPNATLIFEVELLNIGDAPEEESSEG</sequence>
<comment type="catalytic activity">
    <reaction evidence="1 5 6">
        <text>[protein]-peptidylproline (omega=180) = [protein]-peptidylproline (omega=0)</text>
        <dbReference type="Rhea" id="RHEA:16237"/>
        <dbReference type="Rhea" id="RHEA-COMP:10747"/>
        <dbReference type="Rhea" id="RHEA-COMP:10748"/>
        <dbReference type="ChEBI" id="CHEBI:83833"/>
        <dbReference type="ChEBI" id="CHEBI:83834"/>
        <dbReference type="EC" id="5.2.1.8"/>
    </reaction>
</comment>
<protein>
    <recommendedName>
        <fullName evidence="6">Peptidyl-prolyl cis-trans isomerase</fullName>
        <ecNumber evidence="6">5.2.1.8</ecNumber>
    </recommendedName>
</protein>
<reference evidence="10 11" key="1">
    <citation type="submission" date="2024-04" db="EMBL/GenBank/DDBJ databases">
        <title>Draft genome sequence of Sessilibacter corallicola NBRC 116591.</title>
        <authorList>
            <person name="Miyakawa T."/>
            <person name="Kusuya Y."/>
            <person name="Miura T."/>
        </authorList>
    </citation>
    <scope>NUCLEOTIDE SEQUENCE [LARGE SCALE GENOMIC DNA]</scope>
    <source>
        <strain evidence="10 11">KU-00831-HH</strain>
    </source>
</reference>
<organism evidence="10 11">
    <name type="scientific">Sessilibacter corallicola</name>
    <dbReference type="NCBI Taxonomy" id="2904075"/>
    <lineage>
        <taxon>Bacteria</taxon>
        <taxon>Pseudomonadati</taxon>
        <taxon>Pseudomonadota</taxon>
        <taxon>Gammaproteobacteria</taxon>
        <taxon>Cellvibrionales</taxon>
        <taxon>Cellvibrionaceae</taxon>
        <taxon>Sessilibacter</taxon>
    </lineage>
</organism>
<evidence type="ECO:0000256" key="3">
    <source>
        <dbReference type="ARBA" id="ARBA00023110"/>
    </source>
</evidence>
<dbReference type="InterPro" id="IPR046357">
    <property type="entry name" value="PPIase_dom_sf"/>
</dbReference>
<dbReference type="Gene3D" id="1.10.287.460">
    <property type="entry name" value="Peptidyl-prolyl cis-trans isomerase, FKBP-type, N-terminal domain"/>
    <property type="match status" value="1"/>
</dbReference>
<evidence type="ECO:0000313" key="10">
    <source>
        <dbReference type="EMBL" id="GAA6167063.1"/>
    </source>
</evidence>
<keyword evidence="4 5" id="KW-0413">Isomerase</keyword>
<evidence type="ECO:0000256" key="2">
    <source>
        <dbReference type="ARBA" id="ARBA00006577"/>
    </source>
</evidence>
<dbReference type="EC" id="5.2.1.8" evidence="6"/>
<dbReference type="Pfam" id="PF00254">
    <property type="entry name" value="FKBP_C"/>
    <property type="match status" value="1"/>
</dbReference>
<feature type="signal peptide" evidence="8">
    <location>
        <begin position="1"/>
        <end position="35"/>
    </location>
</feature>
<dbReference type="PANTHER" id="PTHR43811:SF19">
    <property type="entry name" value="39 KDA FK506-BINDING NUCLEAR PROTEIN"/>
    <property type="match status" value="1"/>
</dbReference>
<dbReference type="Pfam" id="PF01346">
    <property type="entry name" value="FKBP_N"/>
    <property type="match status" value="1"/>
</dbReference>
<feature type="domain" description="PPIase FKBP-type" evidence="9">
    <location>
        <begin position="174"/>
        <end position="260"/>
    </location>
</feature>
<dbReference type="Gene3D" id="3.10.50.40">
    <property type="match status" value="1"/>
</dbReference>
<evidence type="ECO:0000256" key="8">
    <source>
        <dbReference type="SAM" id="SignalP"/>
    </source>
</evidence>
<comment type="similarity">
    <text evidence="2 6">Belongs to the FKBP-type PPIase family.</text>
</comment>
<dbReference type="SUPFAM" id="SSF54534">
    <property type="entry name" value="FKBP-like"/>
    <property type="match status" value="1"/>
</dbReference>
<dbReference type="PANTHER" id="PTHR43811">
    <property type="entry name" value="FKBP-TYPE PEPTIDYL-PROLYL CIS-TRANS ISOMERASE FKPA"/>
    <property type="match status" value="1"/>
</dbReference>
<evidence type="ECO:0000256" key="4">
    <source>
        <dbReference type="ARBA" id="ARBA00023235"/>
    </source>
</evidence>